<dbReference type="InterPro" id="IPR011013">
    <property type="entry name" value="Gal_mutarotase_sf_dom"/>
</dbReference>
<sequence length="74" mass="8056">VDPVWGREIHLTTTNCPSAVIWNPRSSSGIGDNPTAQAWRDFVCVETGVCKDNAVPLDPDTDLVLTTTITVTRM</sequence>
<dbReference type="GO" id="GO:0030246">
    <property type="term" value="F:carbohydrate binding"/>
    <property type="evidence" value="ECO:0007669"/>
    <property type="project" value="InterPro"/>
</dbReference>
<evidence type="ECO:0000313" key="1">
    <source>
        <dbReference type="EMBL" id="ETJ38523.1"/>
    </source>
</evidence>
<accession>W1Y7H9</accession>
<proteinExistence type="predicted"/>
<dbReference type="SUPFAM" id="SSF74650">
    <property type="entry name" value="Galactose mutarotase-like"/>
    <property type="match status" value="1"/>
</dbReference>
<dbReference type="GO" id="GO:0005975">
    <property type="term" value="P:carbohydrate metabolic process"/>
    <property type="evidence" value="ECO:0007669"/>
    <property type="project" value="InterPro"/>
</dbReference>
<protein>
    <recommendedName>
        <fullName evidence="2">Aldose 1-epimerase</fullName>
    </recommendedName>
</protein>
<dbReference type="EMBL" id="AZMM01007380">
    <property type="protein sequence ID" value="ETJ38523.1"/>
    <property type="molecule type" value="Genomic_DNA"/>
</dbReference>
<dbReference type="Gene3D" id="2.70.98.10">
    <property type="match status" value="1"/>
</dbReference>
<dbReference type="AlphaFoldDB" id="W1Y7H9"/>
<dbReference type="InterPro" id="IPR014718">
    <property type="entry name" value="GH-type_carb-bd"/>
</dbReference>
<gene>
    <name evidence="1" type="ORF">Q604_UNBC07380G0001</name>
</gene>
<comment type="caution">
    <text evidence="1">The sequence shown here is derived from an EMBL/GenBank/DDBJ whole genome shotgun (WGS) entry which is preliminary data.</text>
</comment>
<feature type="non-terminal residue" evidence="1">
    <location>
        <position position="1"/>
    </location>
</feature>
<evidence type="ECO:0008006" key="2">
    <source>
        <dbReference type="Google" id="ProtNLM"/>
    </source>
</evidence>
<reference evidence="1" key="1">
    <citation type="submission" date="2013-12" db="EMBL/GenBank/DDBJ databases">
        <title>A Varibaculum cambriense genome reconstructed from a premature infant gut community with otherwise low bacterial novelty that shifts toward anaerobic metabolism during the third week of life.</title>
        <authorList>
            <person name="Brown C.T."/>
            <person name="Sharon I."/>
            <person name="Thomas B.C."/>
            <person name="Castelle C.J."/>
            <person name="Morowitz M.J."/>
            <person name="Banfield J.F."/>
        </authorList>
    </citation>
    <scope>NUCLEOTIDE SEQUENCE</scope>
</reference>
<name>W1Y7H9_9ZZZZ</name>
<organism evidence="1">
    <name type="scientific">human gut metagenome</name>
    <dbReference type="NCBI Taxonomy" id="408170"/>
    <lineage>
        <taxon>unclassified sequences</taxon>
        <taxon>metagenomes</taxon>
        <taxon>organismal metagenomes</taxon>
    </lineage>
</organism>
<dbReference type="GO" id="GO:0003824">
    <property type="term" value="F:catalytic activity"/>
    <property type="evidence" value="ECO:0007669"/>
    <property type="project" value="InterPro"/>
</dbReference>